<sequence>MGNRKRNPNQKLRIPPLPANNTAISTKALSLDGISTDRSGVGNAKVDLAPSLPPPPPPLTRVSVSSDVIKEECEKALLAFRRGNHTKALRLMKEACARHKDSSALLHRVHGTIFVKVAGLIDDQNVKSRHLRNAIESARKAVSMSPDSVEFTYFYANLLYDTASDSKAYEEVVHECERALAIENPIDPAMESLQDLSQQKLVTAEERIAHVHQDIRSLIQKANISSISMWMKNLGNGASTGVGGVGDDKIRLIPMRKLSDDPMEIRLVQSAKRPNEIKKASKTPEERRKEIEVRVAAARLMQQKNSNPTMQKQSQNEDEQLNTVDALSTTNNSTSHRVGERRKMNSGRKHVSSTDRMDKVSSYWNSMSSENKKKFLEVKVQDLQMQHAGSKDTLANDLLSEALSFVKPNQTWKFWVCCRCREKFTDVDTHLQHVENEHVGILTSKLQSVLPQEVDSDCVDKIVNDNWKPIDAYGAAKMLEDERFRYQSFTDFDYDDGSKDRESLFDYWSAKESKADDDFCSGLSLGKRENYHSDFDIIRVDNDFSRRWPLSDDSERQKLLERIHGIFQLLARNKCLSSGHLNKLIQFTMDELQGLPYSSQLMKVGLDQSPLCICFLEASHLRKVLKFLQDLSHSCGLGRYAENNIIIDDTLIVSQGNESLNNIVLSCDATTLHLDHRLFCNKDASENCDPADDIDKVDTNILVSWLFSGMSSGDQLVSWTISRDEKTQQGLENLQMLEKDFYLLQNMCERKCEHLNYEEALHTVENLCLEEFKKREHASTVTVTANSYDTILRKRREDLVERESDTVFNESRLEMDAISNILKESQSLNSNQFGYDKTLTGTTSRLCELDCSGEDEWRVQDLLHQADSCVETAIQRQKEHVSIEISKIDARIMRNLTGIEQLEQKLGPSSVFDYRGVVLPLVKSFMRAYLEDLVDKDATEKSDAAREAFLAELARDAKKNVSKGGEQSKNYQEKTKDKKKNKDHRKPKDAKASTTFACNGEAVFHQESSEKIETLVTAEARLSEIEYFPSKGYLKLQEEEDEAEEFRRKTELEAEERKLEETLEYQRKMENEAKQKHIEEQIKRTSGVPSQNMLKKPSHIYLNATQDSNGELANYDHTNLSETASSTSIKGIGFGDFHFSEIIHSPAQSMKFDPVISIHGKSDLLVNNDSQAVTHNHKEKSLEIIQSENVTRLNQNGKMVNHLEGDSVSEVSVTTSFNQRTNKANNRSHPKNKRGSPDIFQDGNLPHETRLDRHFNKSSNSKRIAEGSPKAEFEKENNIDGPSQNMVHNKGHPHKKIIDNSHGESRRTRAANLKIAKEAKIAEAAKNSLEASIGENGSKTLRELHAEEDDEERFQEDLKKAVRQSLDTYEAHKNFTVAQVPRIMPKVAPVVDNDKSSDIQVSEITLNRNGVLGTGLKNEAGEYNCFLNVIIQSLWHLRRFRNEFLAFSPKHMHVGSPCVICALYEIFNALSMASMGDLKEPVAPTSLRSALSNLYPDSNFFQEAQMNDASEVLAVLFDCLHRSVTSFSSDCDTGSEESNCLGSWDCSNSSCIAHHLFGMDVFEQMNCQKCSLESRHLKYTTFFHNVNANALRTTKITCADSSFAELLNHVEMNHQVACDRDAGGCGRPNYIHHIFSRSPHVFTIVLGWQTTCENPNDISATLAAITTELDIGVLYRGLDMGNKHELISVVCYYGQHYHCFAYNNECKQWFLYDDKMVKVVGSWDDVLSMCVRGHLQPQVLFFESVN</sequence>
<feature type="domain" description="USP" evidence="5">
    <location>
        <begin position="1414"/>
        <end position="1745"/>
    </location>
</feature>
<feature type="compositionally biased region" description="Basic and acidic residues" evidence="4">
    <location>
        <begin position="1263"/>
        <end position="1278"/>
    </location>
</feature>
<dbReference type="InterPro" id="IPR001394">
    <property type="entry name" value="Peptidase_C19_UCH"/>
</dbReference>
<proteinExistence type="predicted"/>
<dbReference type="GO" id="GO:0016579">
    <property type="term" value="P:protein deubiquitination"/>
    <property type="evidence" value="ECO:0007669"/>
    <property type="project" value="InterPro"/>
</dbReference>
<dbReference type="CDD" id="cd02257">
    <property type="entry name" value="Peptidase_C19"/>
    <property type="match status" value="1"/>
</dbReference>
<dbReference type="Pfam" id="PF04780">
    <property type="entry name" value="DUF629"/>
    <property type="match status" value="1"/>
</dbReference>
<dbReference type="PROSITE" id="PS00028">
    <property type="entry name" value="ZINC_FINGER_C2H2_1"/>
    <property type="match status" value="1"/>
</dbReference>
<feature type="region of interest" description="Disordered" evidence="4">
    <location>
        <begin position="1"/>
        <end position="20"/>
    </location>
</feature>
<feature type="compositionally biased region" description="Basic and acidic residues" evidence="4">
    <location>
        <begin position="1296"/>
        <end position="1307"/>
    </location>
</feature>
<dbReference type="OrthoDB" id="205782at2759"/>
<dbReference type="PANTHER" id="PTHR22975">
    <property type="entry name" value="UBIQUITIN SPECIFIC PROTEINASE"/>
    <property type="match status" value="1"/>
</dbReference>
<dbReference type="EMBL" id="LFYR01001193">
    <property type="protein sequence ID" value="KMZ63940.1"/>
    <property type="molecule type" value="Genomic_DNA"/>
</dbReference>
<dbReference type="Gene3D" id="3.90.70.10">
    <property type="entry name" value="Cysteine proteinases"/>
    <property type="match status" value="1"/>
</dbReference>
<feature type="compositionally biased region" description="Polar residues" evidence="4">
    <location>
        <begin position="321"/>
        <end position="336"/>
    </location>
</feature>
<dbReference type="InterPro" id="IPR052398">
    <property type="entry name" value="Ubiquitin_hydrolase_53/54"/>
</dbReference>
<dbReference type="InterPro" id="IPR006866">
    <property type="entry name" value="DUF627_N"/>
</dbReference>
<dbReference type="PANTHER" id="PTHR22975:SF9">
    <property type="entry name" value="ECHINUS SPLICE FORM 3"/>
    <property type="match status" value="1"/>
</dbReference>
<accession>A0A0K9P6W5</accession>
<dbReference type="Pfam" id="PF04781">
    <property type="entry name" value="DUF627"/>
    <property type="match status" value="1"/>
</dbReference>
<evidence type="ECO:0000256" key="2">
    <source>
        <dbReference type="ARBA" id="ARBA00022801"/>
    </source>
</evidence>
<feature type="compositionally biased region" description="Polar residues" evidence="4">
    <location>
        <begin position="302"/>
        <end position="314"/>
    </location>
</feature>
<dbReference type="Gene3D" id="1.25.40.10">
    <property type="entry name" value="Tetratricopeptide repeat domain"/>
    <property type="match status" value="1"/>
</dbReference>
<evidence type="ECO:0000313" key="6">
    <source>
        <dbReference type="EMBL" id="KMZ63940.1"/>
    </source>
</evidence>
<dbReference type="InterPro" id="IPR011990">
    <property type="entry name" value="TPR-like_helical_dom_sf"/>
</dbReference>
<dbReference type="PROSITE" id="PS50235">
    <property type="entry name" value="USP_3"/>
    <property type="match status" value="1"/>
</dbReference>
<feature type="compositionally biased region" description="Basic residues" evidence="4">
    <location>
        <begin position="977"/>
        <end position="988"/>
    </location>
</feature>
<evidence type="ECO:0000256" key="1">
    <source>
        <dbReference type="ARBA" id="ARBA00022786"/>
    </source>
</evidence>
<dbReference type="SUPFAM" id="SSF54001">
    <property type="entry name" value="Cysteine proteinases"/>
    <property type="match status" value="1"/>
</dbReference>
<feature type="region of interest" description="Disordered" evidence="4">
    <location>
        <begin position="1211"/>
        <end position="1307"/>
    </location>
</feature>
<dbReference type="SUPFAM" id="SSF48452">
    <property type="entry name" value="TPR-like"/>
    <property type="match status" value="1"/>
</dbReference>
<dbReference type="Proteomes" id="UP000036987">
    <property type="component" value="Unassembled WGS sequence"/>
</dbReference>
<feature type="coiled-coil region" evidence="3">
    <location>
        <begin position="1036"/>
        <end position="1072"/>
    </location>
</feature>
<organism evidence="6 7">
    <name type="scientific">Zostera marina</name>
    <name type="common">Eelgrass</name>
    <dbReference type="NCBI Taxonomy" id="29655"/>
    <lineage>
        <taxon>Eukaryota</taxon>
        <taxon>Viridiplantae</taxon>
        <taxon>Streptophyta</taxon>
        <taxon>Embryophyta</taxon>
        <taxon>Tracheophyta</taxon>
        <taxon>Spermatophyta</taxon>
        <taxon>Magnoliopsida</taxon>
        <taxon>Liliopsida</taxon>
        <taxon>Zosteraceae</taxon>
        <taxon>Zostera</taxon>
    </lineage>
</organism>
<evidence type="ECO:0000256" key="4">
    <source>
        <dbReference type="SAM" id="MobiDB-lite"/>
    </source>
</evidence>
<feature type="compositionally biased region" description="Basic and acidic residues" evidence="4">
    <location>
        <begin position="1245"/>
        <end position="1255"/>
    </location>
</feature>
<gene>
    <name evidence="6" type="ORF">ZOSMA_38G00480</name>
</gene>
<feature type="region of interest" description="Disordered" evidence="4">
    <location>
        <begin position="960"/>
        <end position="994"/>
    </location>
</feature>
<protein>
    <recommendedName>
        <fullName evidence="5">USP domain-containing protein</fullName>
    </recommendedName>
</protein>
<dbReference type="OMA" id="FHAMLLY"/>
<keyword evidence="3" id="KW-0175">Coiled coil</keyword>
<dbReference type="GO" id="GO:0004843">
    <property type="term" value="F:cysteine-type deubiquitinase activity"/>
    <property type="evidence" value="ECO:0007669"/>
    <property type="project" value="InterPro"/>
</dbReference>
<evidence type="ECO:0000313" key="7">
    <source>
        <dbReference type="Proteomes" id="UP000036987"/>
    </source>
</evidence>
<evidence type="ECO:0000256" key="3">
    <source>
        <dbReference type="SAM" id="Coils"/>
    </source>
</evidence>
<keyword evidence="1" id="KW-0833">Ubl conjugation pathway</keyword>
<dbReference type="InterPro" id="IPR013087">
    <property type="entry name" value="Znf_C2H2_type"/>
</dbReference>
<dbReference type="STRING" id="29655.A0A0K9P6W5"/>
<comment type="caution">
    <text evidence="6">The sequence shown here is derived from an EMBL/GenBank/DDBJ whole genome shotgun (WGS) entry which is preliminary data.</text>
</comment>
<feature type="region of interest" description="Disordered" evidence="4">
    <location>
        <begin position="302"/>
        <end position="357"/>
    </location>
</feature>
<name>A0A0K9P6W5_ZOSMR</name>
<dbReference type="InterPro" id="IPR028889">
    <property type="entry name" value="USP"/>
</dbReference>
<feature type="compositionally biased region" description="Polar residues" evidence="4">
    <location>
        <begin position="1211"/>
        <end position="1225"/>
    </location>
</feature>
<reference evidence="7" key="1">
    <citation type="journal article" date="2016" name="Nature">
        <title>The genome of the seagrass Zostera marina reveals angiosperm adaptation to the sea.</title>
        <authorList>
            <person name="Olsen J.L."/>
            <person name="Rouze P."/>
            <person name="Verhelst B."/>
            <person name="Lin Y.-C."/>
            <person name="Bayer T."/>
            <person name="Collen J."/>
            <person name="Dattolo E."/>
            <person name="De Paoli E."/>
            <person name="Dittami S."/>
            <person name="Maumus F."/>
            <person name="Michel G."/>
            <person name="Kersting A."/>
            <person name="Lauritano C."/>
            <person name="Lohaus R."/>
            <person name="Toepel M."/>
            <person name="Tonon T."/>
            <person name="Vanneste K."/>
            <person name="Amirebrahimi M."/>
            <person name="Brakel J."/>
            <person name="Bostroem C."/>
            <person name="Chovatia M."/>
            <person name="Grimwood J."/>
            <person name="Jenkins J.W."/>
            <person name="Jueterbock A."/>
            <person name="Mraz A."/>
            <person name="Stam W.T."/>
            <person name="Tice H."/>
            <person name="Bornberg-Bauer E."/>
            <person name="Green P.J."/>
            <person name="Pearson G.A."/>
            <person name="Procaccini G."/>
            <person name="Duarte C.M."/>
            <person name="Schmutz J."/>
            <person name="Reusch T.B.H."/>
            <person name="Van de Peer Y."/>
        </authorList>
    </citation>
    <scope>NUCLEOTIDE SEQUENCE [LARGE SCALE GENOMIC DNA]</scope>
    <source>
        <strain evidence="7">cv. Finnish</strain>
    </source>
</reference>
<dbReference type="Pfam" id="PF00443">
    <property type="entry name" value="UCH"/>
    <property type="match status" value="1"/>
</dbReference>
<dbReference type="InterPro" id="IPR006865">
    <property type="entry name" value="DUF629"/>
</dbReference>
<dbReference type="InterPro" id="IPR038765">
    <property type="entry name" value="Papain-like_cys_pep_sf"/>
</dbReference>
<evidence type="ECO:0000259" key="5">
    <source>
        <dbReference type="PROSITE" id="PS50235"/>
    </source>
</evidence>
<keyword evidence="2" id="KW-0378">Hydrolase</keyword>
<keyword evidence="7" id="KW-1185">Reference proteome</keyword>